<organism evidence="9 10">
    <name type="scientific">Lentinus brumalis</name>
    <dbReference type="NCBI Taxonomy" id="2498619"/>
    <lineage>
        <taxon>Eukaryota</taxon>
        <taxon>Fungi</taxon>
        <taxon>Dikarya</taxon>
        <taxon>Basidiomycota</taxon>
        <taxon>Agaricomycotina</taxon>
        <taxon>Agaricomycetes</taxon>
        <taxon>Polyporales</taxon>
        <taxon>Polyporaceae</taxon>
        <taxon>Lentinus</taxon>
    </lineage>
</organism>
<dbReference type="AlphaFoldDB" id="A0A371CM66"/>
<keyword evidence="2" id="KW-0547">Nucleotide-binding</keyword>
<evidence type="ECO:0000256" key="2">
    <source>
        <dbReference type="ARBA" id="ARBA00022741"/>
    </source>
</evidence>
<dbReference type="InterPro" id="IPR014001">
    <property type="entry name" value="Helicase_ATP-bd"/>
</dbReference>
<dbReference type="GO" id="GO:0005694">
    <property type="term" value="C:chromosome"/>
    <property type="evidence" value="ECO:0007669"/>
    <property type="project" value="TreeGrafter"/>
</dbReference>
<dbReference type="InterPro" id="IPR001650">
    <property type="entry name" value="Helicase_C-like"/>
</dbReference>
<dbReference type="GO" id="GO:0000724">
    <property type="term" value="P:double-strand break repair via homologous recombination"/>
    <property type="evidence" value="ECO:0007669"/>
    <property type="project" value="TreeGrafter"/>
</dbReference>
<dbReference type="PANTHER" id="PTHR13710:SF120">
    <property type="entry name" value="BIFUNCTIONAL 3'-5' EXONUCLEASE_ATP-DEPENDENT HELICASE WRN"/>
    <property type="match status" value="1"/>
</dbReference>
<dbReference type="PROSITE" id="PS51194">
    <property type="entry name" value="HELICASE_CTER"/>
    <property type="match status" value="1"/>
</dbReference>
<evidence type="ECO:0000259" key="7">
    <source>
        <dbReference type="PROSITE" id="PS51192"/>
    </source>
</evidence>
<feature type="domain" description="Helicase C-terminal" evidence="8">
    <location>
        <begin position="303"/>
        <end position="449"/>
    </location>
</feature>
<feature type="region of interest" description="Disordered" evidence="6">
    <location>
        <begin position="1"/>
        <end position="36"/>
    </location>
</feature>
<dbReference type="EMBL" id="KZ857514">
    <property type="protein sequence ID" value="RDX41374.1"/>
    <property type="molecule type" value="Genomic_DNA"/>
</dbReference>
<protein>
    <recommendedName>
        <fullName evidence="5">DNA 3'-5' helicase</fullName>
        <ecNumber evidence="5">5.6.2.4</ecNumber>
    </recommendedName>
</protein>
<accession>A0A371CM66</accession>
<proteinExistence type="inferred from homology"/>
<evidence type="ECO:0000256" key="3">
    <source>
        <dbReference type="ARBA" id="ARBA00022840"/>
    </source>
</evidence>
<dbReference type="Gene3D" id="3.40.50.300">
    <property type="entry name" value="P-loop containing nucleotide triphosphate hydrolases"/>
    <property type="match status" value="2"/>
</dbReference>
<keyword evidence="9" id="KW-0378">Hydrolase</keyword>
<gene>
    <name evidence="9" type="ORF">OH76DRAFT_1364710</name>
</gene>
<dbReference type="PANTHER" id="PTHR13710">
    <property type="entry name" value="DNA HELICASE RECQ FAMILY MEMBER"/>
    <property type="match status" value="1"/>
</dbReference>
<feature type="domain" description="Helicase ATP-binding" evidence="7">
    <location>
        <begin position="92"/>
        <end position="267"/>
    </location>
</feature>
<reference evidence="9 10" key="1">
    <citation type="journal article" date="2018" name="Biotechnol. Biofuels">
        <title>Integrative visual omics of the white-rot fungus Polyporus brumalis exposes the biotechnological potential of its oxidative enzymes for delignifying raw plant biomass.</title>
        <authorList>
            <person name="Miyauchi S."/>
            <person name="Rancon A."/>
            <person name="Drula E."/>
            <person name="Hage H."/>
            <person name="Chaduli D."/>
            <person name="Favel A."/>
            <person name="Grisel S."/>
            <person name="Henrissat B."/>
            <person name="Herpoel-Gimbert I."/>
            <person name="Ruiz-Duenas F.J."/>
            <person name="Chevret D."/>
            <person name="Hainaut M."/>
            <person name="Lin J."/>
            <person name="Wang M."/>
            <person name="Pangilinan J."/>
            <person name="Lipzen A."/>
            <person name="Lesage-Meessen L."/>
            <person name="Navarro D."/>
            <person name="Riley R."/>
            <person name="Grigoriev I.V."/>
            <person name="Zhou S."/>
            <person name="Raouche S."/>
            <person name="Rosso M.N."/>
        </authorList>
    </citation>
    <scope>NUCLEOTIDE SEQUENCE [LARGE SCALE GENOMIC DNA]</scope>
    <source>
        <strain evidence="9 10">BRFM 1820</strain>
    </source>
</reference>
<dbReference type="GO" id="GO:0005737">
    <property type="term" value="C:cytoplasm"/>
    <property type="evidence" value="ECO:0007669"/>
    <property type="project" value="TreeGrafter"/>
</dbReference>
<keyword evidence="10" id="KW-1185">Reference proteome</keyword>
<dbReference type="Pfam" id="PF00270">
    <property type="entry name" value="DEAD"/>
    <property type="match status" value="1"/>
</dbReference>
<comment type="catalytic activity">
    <reaction evidence="4">
        <text>Couples ATP hydrolysis with the unwinding of duplex DNA by translocating in the 3'-5' direction.</text>
        <dbReference type="EC" id="5.6.2.4"/>
    </reaction>
</comment>
<dbReference type="GO" id="GO:0043138">
    <property type="term" value="F:3'-5' DNA helicase activity"/>
    <property type="evidence" value="ECO:0007669"/>
    <property type="project" value="UniProtKB-EC"/>
</dbReference>
<keyword evidence="3" id="KW-0067">ATP-binding</keyword>
<evidence type="ECO:0000259" key="8">
    <source>
        <dbReference type="PROSITE" id="PS51194"/>
    </source>
</evidence>
<dbReference type="GO" id="GO:0005634">
    <property type="term" value="C:nucleus"/>
    <property type="evidence" value="ECO:0007669"/>
    <property type="project" value="TreeGrafter"/>
</dbReference>
<dbReference type="OrthoDB" id="2499463at2759"/>
<dbReference type="GO" id="GO:0009378">
    <property type="term" value="F:four-way junction helicase activity"/>
    <property type="evidence" value="ECO:0007669"/>
    <property type="project" value="TreeGrafter"/>
</dbReference>
<dbReference type="PROSITE" id="PS51192">
    <property type="entry name" value="HELICASE_ATP_BIND_1"/>
    <property type="match status" value="1"/>
</dbReference>
<dbReference type="GO" id="GO:0003676">
    <property type="term" value="F:nucleic acid binding"/>
    <property type="evidence" value="ECO:0007669"/>
    <property type="project" value="InterPro"/>
</dbReference>
<dbReference type="SUPFAM" id="SSF52540">
    <property type="entry name" value="P-loop containing nucleoside triphosphate hydrolases"/>
    <property type="match status" value="1"/>
</dbReference>
<comment type="similarity">
    <text evidence="1">Belongs to the helicase family. RecQ subfamily.</text>
</comment>
<dbReference type="EC" id="5.6.2.4" evidence="5"/>
<dbReference type="SMART" id="SM00490">
    <property type="entry name" value="HELICc"/>
    <property type="match status" value="1"/>
</dbReference>
<dbReference type="STRING" id="139420.A0A371CM66"/>
<evidence type="ECO:0000313" key="10">
    <source>
        <dbReference type="Proteomes" id="UP000256964"/>
    </source>
</evidence>
<dbReference type="Pfam" id="PF00271">
    <property type="entry name" value="Helicase_C"/>
    <property type="match status" value="1"/>
</dbReference>
<evidence type="ECO:0000256" key="4">
    <source>
        <dbReference type="ARBA" id="ARBA00034617"/>
    </source>
</evidence>
<dbReference type="GO" id="GO:0016787">
    <property type="term" value="F:hydrolase activity"/>
    <property type="evidence" value="ECO:0007669"/>
    <property type="project" value="UniProtKB-KW"/>
</dbReference>
<sequence length="484" mass="53563">MSSEPCAASIAPSVNTSDGEDINLEPTPVQAAPPPVPHHILVRERSYKLLEDARARAVKAKKYDSHATRQTMIDECQKRASVTPYPEQLDLAECMLLGLDVTSIAGTGWGKTLTFVLPLFVPESKGKIVVIVSPLNALEADQAARFQKMGLTAIALNGETHTPEVMKDIAKGTYSVIIVGPKLLTGDKSELRDLLSQPRFQKKVMGLVIDEAHCICQWGGDFRKEYSQLAVVRALLSALTSILVTSATMTPLVLSNTWKSVQIDPDKSFFLNLGNDRPNIVWRIEYMTAGKADLECLHFLAPDDADELTCLPKTMVFFDSIAQSQKARRWLLERLPARFRDRIKCYNARLGDLTKKFVMKGFRKGTIDILLTTEAAGMGCDIPDIVRVVQYMTPDSLGVWIQRAGRAGRSPNLQALAILLVETSVFAERGKRDRKEGDPVTYVKTLEPGLRQYVDAPKDRCRGDVVVAYFDNPPGRRGTFEAVG</sequence>
<evidence type="ECO:0000313" key="9">
    <source>
        <dbReference type="EMBL" id="RDX41374.1"/>
    </source>
</evidence>
<dbReference type="InterPro" id="IPR011545">
    <property type="entry name" value="DEAD/DEAH_box_helicase_dom"/>
</dbReference>
<dbReference type="InterPro" id="IPR027417">
    <property type="entry name" value="P-loop_NTPase"/>
</dbReference>
<dbReference type="SMART" id="SM00487">
    <property type="entry name" value="DEXDc"/>
    <property type="match status" value="1"/>
</dbReference>
<evidence type="ECO:0000256" key="1">
    <source>
        <dbReference type="ARBA" id="ARBA00005446"/>
    </source>
</evidence>
<evidence type="ECO:0000256" key="5">
    <source>
        <dbReference type="ARBA" id="ARBA00034808"/>
    </source>
</evidence>
<evidence type="ECO:0000256" key="6">
    <source>
        <dbReference type="SAM" id="MobiDB-lite"/>
    </source>
</evidence>
<dbReference type="GO" id="GO:0005524">
    <property type="term" value="F:ATP binding"/>
    <property type="evidence" value="ECO:0007669"/>
    <property type="project" value="UniProtKB-KW"/>
</dbReference>
<name>A0A371CM66_9APHY</name>
<dbReference type="Proteomes" id="UP000256964">
    <property type="component" value="Unassembled WGS sequence"/>
</dbReference>